<organism evidence="1 2">
    <name type="scientific">Chara braunii</name>
    <name type="common">Braun's stonewort</name>
    <dbReference type="NCBI Taxonomy" id="69332"/>
    <lineage>
        <taxon>Eukaryota</taxon>
        <taxon>Viridiplantae</taxon>
        <taxon>Streptophyta</taxon>
        <taxon>Charophyceae</taxon>
        <taxon>Charales</taxon>
        <taxon>Characeae</taxon>
        <taxon>Chara</taxon>
    </lineage>
</organism>
<accession>A0A388KG51</accession>
<dbReference type="EMBL" id="BFEA01000108">
    <property type="protein sequence ID" value="GBG68953.1"/>
    <property type="molecule type" value="Genomic_DNA"/>
</dbReference>
<evidence type="ECO:0000313" key="1">
    <source>
        <dbReference type="EMBL" id="GBG68953.1"/>
    </source>
</evidence>
<sequence>MSMGPSVDHLDNLMADYGRRLPYSGFQTPEQPGDHLDAFSHRRTPFIILGPFPPFGGDLLFGEMVQ</sequence>
<proteinExistence type="predicted"/>
<reference evidence="1 2" key="1">
    <citation type="journal article" date="2018" name="Cell">
        <title>The Chara Genome: Secondary Complexity and Implications for Plant Terrestrialization.</title>
        <authorList>
            <person name="Nishiyama T."/>
            <person name="Sakayama H."/>
            <person name="Vries J.D."/>
            <person name="Buschmann H."/>
            <person name="Saint-Marcoux D."/>
            <person name="Ullrich K.K."/>
            <person name="Haas F.B."/>
            <person name="Vanderstraeten L."/>
            <person name="Becker D."/>
            <person name="Lang D."/>
            <person name="Vosolsobe S."/>
            <person name="Rombauts S."/>
            <person name="Wilhelmsson P.K.I."/>
            <person name="Janitza P."/>
            <person name="Kern R."/>
            <person name="Heyl A."/>
            <person name="Rumpler F."/>
            <person name="Villalobos L.I.A.C."/>
            <person name="Clay J.M."/>
            <person name="Skokan R."/>
            <person name="Toyoda A."/>
            <person name="Suzuki Y."/>
            <person name="Kagoshima H."/>
            <person name="Schijlen E."/>
            <person name="Tajeshwar N."/>
            <person name="Catarino B."/>
            <person name="Hetherington A.J."/>
            <person name="Saltykova A."/>
            <person name="Bonnot C."/>
            <person name="Breuninger H."/>
            <person name="Symeonidi A."/>
            <person name="Radhakrishnan G.V."/>
            <person name="Van Nieuwerburgh F."/>
            <person name="Deforce D."/>
            <person name="Chang C."/>
            <person name="Karol K.G."/>
            <person name="Hedrich R."/>
            <person name="Ulvskov P."/>
            <person name="Glockner G."/>
            <person name="Delwiche C.F."/>
            <person name="Petrasek J."/>
            <person name="Van de Peer Y."/>
            <person name="Friml J."/>
            <person name="Beilby M."/>
            <person name="Dolan L."/>
            <person name="Kohara Y."/>
            <person name="Sugano S."/>
            <person name="Fujiyama A."/>
            <person name="Delaux P.-M."/>
            <person name="Quint M."/>
            <person name="TheiBen G."/>
            <person name="Hagemann M."/>
            <person name="Harholt J."/>
            <person name="Dunand C."/>
            <person name="Zachgo S."/>
            <person name="Langdale J."/>
            <person name="Maumus F."/>
            <person name="Straeten D.V.D."/>
            <person name="Gould S.B."/>
            <person name="Rensing S.A."/>
        </authorList>
    </citation>
    <scope>NUCLEOTIDE SEQUENCE [LARGE SCALE GENOMIC DNA]</scope>
    <source>
        <strain evidence="1 2">S276</strain>
    </source>
</reference>
<dbReference type="Gramene" id="GBG68953">
    <property type="protein sequence ID" value="GBG68953"/>
    <property type="gene ID" value="CBR_g3652"/>
</dbReference>
<name>A0A388KG51_CHABU</name>
<keyword evidence="2" id="KW-1185">Reference proteome</keyword>
<evidence type="ECO:0000313" key="2">
    <source>
        <dbReference type="Proteomes" id="UP000265515"/>
    </source>
</evidence>
<dbReference type="Proteomes" id="UP000265515">
    <property type="component" value="Unassembled WGS sequence"/>
</dbReference>
<gene>
    <name evidence="1" type="ORF">CBR_g3652</name>
</gene>
<dbReference type="AlphaFoldDB" id="A0A388KG51"/>
<comment type="caution">
    <text evidence="1">The sequence shown here is derived from an EMBL/GenBank/DDBJ whole genome shotgun (WGS) entry which is preliminary data.</text>
</comment>
<protein>
    <submittedName>
        <fullName evidence="1">Uncharacterized protein</fullName>
    </submittedName>
</protein>